<evidence type="ECO:0000313" key="2">
    <source>
        <dbReference type="EMBL" id="MET3585656.1"/>
    </source>
</evidence>
<dbReference type="Proteomes" id="UP001549031">
    <property type="component" value="Unassembled WGS sequence"/>
</dbReference>
<dbReference type="InterPro" id="IPR018729">
    <property type="entry name" value="DUF2269_transmembrane"/>
</dbReference>
<dbReference type="EMBL" id="JBEPLJ010000006">
    <property type="protein sequence ID" value="MET3585656.1"/>
    <property type="molecule type" value="Genomic_DNA"/>
</dbReference>
<gene>
    <name evidence="2" type="ORF">ABID21_001765</name>
</gene>
<feature type="transmembrane region" description="Helical" evidence="1">
    <location>
        <begin position="38"/>
        <end position="61"/>
    </location>
</feature>
<feature type="transmembrane region" description="Helical" evidence="1">
    <location>
        <begin position="130"/>
        <end position="150"/>
    </location>
</feature>
<comment type="caution">
    <text evidence="2">The sequence shown here is derived from an EMBL/GenBank/DDBJ whole genome shotgun (WGS) entry which is preliminary data.</text>
</comment>
<proteinExistence type="predicted"/>
<accession>A0ABV2H539</accession>
<dbReference type="Pfam" id="PF10027">
    <property type="entry name" value="DUF2269"/>
    <property type="match status" value="1"/>
</dbReference>
<sequence>MVYFLLKFVHVIGATVLLGTGAGIAFFMLLAHRTRNTAAVAAVARIVVIADFLFTTTAVILQPITGVALAWHVGYPLTEGWIVLSILLYLLTGAFWLPVVWMQLEMRNLAVSAVSTGKDLPPRYHSLFRLWFIFGFPAFAAVLSIFWLMITRPDLPWWSSLFG</sequence>
<keyword evidence="1" id="KW-0812">Transmembrane</keyword>
<evidence type="ECO:0000313" key="3">
    <source>
        <dbReference type="Proteomes" id="UP001549031"/>
    </source>
</evidence>
<reference evidence="2 3" key="1">
    <citation type="submission" date="2024-06" db="EMBL/GenBank/DDBJ databases">
        <title>Genomic Encyclopedia of Type Strains, Phase IV (KMG-IV): sequencing the most valuable type-strain genomes for metagenomic binning, comparative biology and taxonomic classification.</title>
        <authorList>
            <person name="Goeker M."/>
        </authorList>
    </citation>
    <scope>NUCLEOTIDE SEQUENCE [LARGE SCALE GENOMIC DNA]</scope>
    <source>
        <strain evidence="2 3">DSM 105042</strain>
    </source>
</reference>
<dbReference type="RefSeq" id="WP_247243604.1">
    <property type="nucleotide sequence ID" value="NZ_JALJRA010000006.1"/>
</dbReference>
<keyword evidence="3" id="KW-1185">Reference proteome</keyword>
<organism evidence="2 3">
    <name type="scientific">Pseudorhizobium tarimense</name>
    <dbReference type="NCBI Taxonomy" id="1079109"/>
    <lineage>
        <taxon>Bacteria</taxon>
        <taxon>Pseudomonadati</taxon>
        <taxon>Pseudomonadota</taxon>
        <taxon>Alphaproteobacteria</taxon>
        <taxon>Hyphomicrobiales</taxon>
        <taxon>Rhizobiaceae</taxon>
        <taxon>Rhizobium/Agrobacterium group</taxon>
        <taxon>Pseudorhizobium</taxon>
    </lineage>
</organism>
<name>A0ABV2H539_9HYPH</name>
<feature type="transmembrane region" description="Helical" evidence="1">
    <location>
        <begin position="81"/>
        <end position="101"/>
    </location>
</feature>
<keyword evidence="1" id="KW-1133">Transmembrane helix</keyword>
<feature type="transmembrane region" description="Helical" evidence="1">
    <location>
        <begin position="12"/>
        <end position="31"/>
    </location>
</feature>
<protein>
    <submittedName>
        <fullName evidence="2">Membrane protein</fullName>
    </submittedName>
</protein>
<evidence type="ECO:0000256" key="1">
    <source>
        <dbReference type="SAM" id="Phobius"/>
    </source>
</evidence>
<keyword evidence="1" id="KW-0472">Membrane</keyword>